<comment type="caution">
    <text evidence="1">The sequence shown here is derived from an EMBL/GenBank/DDBJ whole genome shotgun (WGS) entry which is preliminary data.</text>
</comment>
<reference evidence="1" key="1">
    <citation type="submission" date="2020-12" db="EMBL/GenBank/DDBJ databases">
        <title>WGS assembly of Carya illinoinensis cv. Pawnee.</title>
        <authorList>
            <person name="Platts A."/>
            <person name="Shu S."/>
            <person name="Wright S."/>
            <person name="Barry K."/>
            <person name="Edger P."/>
            <person name="Pires J.C."/>
            <person name="Schmutz J."/>
        </authorList>
    </citation>
    <scope>NUCLEOTIDE SEQUENCE</scope>
    <source>
        <tissue evidence="1">Leaf</tissue>
    </source>
</reference>
<dbReference type="AlphaFoldDB" id="A0A8T1NNC0"/>
<gene>
    <name evidence="1" type="ORF">CIPAW_12G054800</name>
</gene>
<proteinExistence type="predicted"/>
<evidence type="ECO:0000313" key="2">
    <source>
        <dbReference type="Proteomes" id="UP000811609"/>
    </source>
</evidence>
<keyword evidence="2" id="KW-1185">Reference proteome</keyword>
<protein>
    <submittedName>
        <fullName evidence="1">Uncharacterized protein</fullName>
    </submittedName>
</protein>
<accession>A0A8T1NNC0</accession>
<evidence type="ECO:0000313" key="1">
    <source>
        <dbReference type="EMBL" id="KAG6633546.1"/>
    </source>
</evidence>
<sequence length="118" mass="13429">MSNIRYYRATCFVNLFKNWTSQFEKLRNPNIMCYKFFLSKVMCPSNKNNLCKRNLKVRENVLSADAICNSLCICKGAPEILPLCMVKAADIPGYRLILNTTDTVFLLGCIFLKQGVGC</sequence>
<name>A0A8T1NNC0_CARIL</name>
<organism evidence="1 2">
    <name type="scientific">Carya illinoinensis</name>
    <name type="common">Pecan</name>
    <dbReference type="NCBI Taxonomy" id="32201"/>
    <lineage>
        <taxon>Eukaryota</taxon>
        <taxon>Viridiplantae</taxon>
        <taxon>Streptophyta</taxon>
        <taxon>Embryophyta</taxon>
        <taxon>Tracheophyta</taxon>
        <taxon>Spermatophyta</taxon>
        <taxon>Magnoliopsida</taxon>
        <taxon>eudicotyledons</taxon>
        <taxon>Gunneridae</taxon>
        <taxon>Pentapetalae</taxon>
        <taxon>rosids</taxon>
        <taxon>fabids</taxon>
        <taxon>Fagales</taxon>
        <taxon>Juglandaceae</taxon>
        <taxon>Carya</taxon>
    </lineage>
</organism>
<dbReference type="EMBL" id="CM031820">
    <property type="protein sequence ID" value="KAG6633546.1"/>
    <property type="molecule type" value="Genomic_DNA"/>
</dbReference>
<dbReference type="Proteomes" id="UP000811609">
    <property type="component" value="Chromosome 12"/>
</dbReference>